<feature type="region of interest" description="Disordered" evidence="1">
    <location>
        <begin position="42"/>
        <end position="75"/>
    </location>
</feature>
<proteinExistence type="predicted"/>
<sequence length="75" mass="8276">SRPARSSRPTSSPSPRPWTCSWTWCAAPSTCARLPRLWTSRWRRGRSVTSAPQSATSDPTWSSPPQRQAADGLHG</sequence>
<evidence type="ECO:0000256" key="1">
    <source>
        <dbReference type="SAM" id="MobiDB-lite"/>
    </source>
</evidence>
<protein>
    <submittedName>
        <fullName evidence="2">Uncharacterized protein</fullName>
    </submittedName>
</protein>
<feature type="compositionally biased region" description="Polar residues" evidence="1">
    <location>
        <begin position="47"/>
        <end position="66"/>
    </location>
</feature>
<gene>
    <name evidence="2" type="ORF">PCOR1329_LOCUS75669</name>
</gene>
<name>A0ABN9XD46_9DINO</name>
<organism evidence="2 3">
    <name type="scientific">Prorocentrum cordatum</name>
    <dbReference type="NCBI Taxonomy" id="2364126"/>
    <lineage>
        <taxon>Eukaryota</taxon>
        <taxon>Sar</taxon>
        <taxon>Alveolata</taxon>
        <taxon>Dinophyceae</taxon>
        <taxon>Prorocentrales</taxon>
        <taxon>Prorocentraceae</taxon>
        <taxon>Prorocentrum</taxon>
    </lineage>
</organism>
<feature type="non-terminal residue" evidence="2">
    <location>
        <position position="75"/>
    </location>
</feature>
<reference evidence="2" key="1">
    <citation type="submission" date="2023-10" db="EMBL/GenBank/DDBJ databases">
        <authorList>
            <person name="Chen Y."/>
            <person name="Shah S."/>
            <person name="Dougan E. K."/>
            <person name="Thang M."/>
            <person name="Chan C."/>
        </authorList>
    </citation>
    <scope>NUCLEOTIDE SEQUENCE [LARGE SCALE GENOMIC DNA]</scope>
</reference>
<keyword evidence="3" id="KW-1185">Reference proteome</keyword>
<dbReference type="EMBL" id="CAUYUJ010020342">
    <property type="protein sequence ID" value="CAK0897515.1"/>
    <property type="molecule type" value="Genomic_DNA"/>
</dbReference>
<comment type="caution">
    <text evidence="2">The sequence shown here is derived from an EMBL/GenBank/DDBJ whole genome shotgun (WGS) entry which is preliminary data.</text>
</comment>
<dbReference type="Proteomes" id="UP001189429">
    <property type="component" value="Unassembled WGS sequence"/>
</dbReference>
<evidence type="ECO:0000313" key="2">
    <source>
        <dbReference type="EMBL" id="CAK0897515.1"/>
    </source>
</evidence>
<accession>A0ABN9XD46</accession>
<evidence type="ECO:0000313" key="3">
    <source>
        <dbReference type="Proteomes" id="UP001189429"/>
    </source>
</evidence>
<feature type="non-terminal residue" evidence="2">
    <location>
        <position position="1"/>
    </location>
</feature>